<dbReference type="OMA" id="HIKWNEG"/>
<reference evidence="10 11" key="1">
    <citation type="journal article" date="2011" name="Cell">
        <title>Insight into structure and assembly of the nuclear pore complex by utilizing the genome of a eukaryotic thermophile.</title>
        <authorList>
            <person name="Amlacher S."/>
            <person name="Sarges P."/>
            <person name="Flemming D."/>
            <person name="van Noort V."/>
            <person name="Kunze R."/>
            <person name="Devos D.P."/>
            <person name="Arumugam M."/>
            <person name="Bork P."/>
            <person name="Hurt E."/>
        </authorList>
    </citation>
    <scope>NUCLEOTIDE SEQUENCE [LARGE SCALE GENOMIC DNA]</scope>
    <source>
        <strain evidence="11">DSM 1495 / CBS 144.50 / IMI 039719</strain>
    </source>
</reference>
<protein>
    <recommendedName>
        <fullName evidence="7">Enhancer of polycomb-like protein</fullName>
    </recommendedName>
</protein>
<dbReference type="OrthoDB" id="435275at2759"/>
<feature type="region of interest" description="Disordered" evidence="8">
    <location>
        <begin position="302"/>
        <end position="347"/>
    </location>
</feature>
<keyword evidence="5 7" id="KW-0539">Nucleus</keyword>
<dbReference type="KEGG" id="cthr:CTHT_0067730"/>
<comment type="subcellular location">
    <subcellularLocation>
        <location evidence="1 7">Nucleus</location>
    </subcellularLocation>
</comment>
<dbReference type="RefSeq" id="XP_006697064.1">
    <property type="nucleotide sequence ID" value="XM_006697001.1"/>
</dbReference>
<feature type="compositionally biased region" description="Low complexity" evidence="8">
    <location>
        <begin position="601"/>
        <end position="610"/>
    </location>
</feature>
<dbReference type="Proteomes" id="UP000008066">
    <property type="component" value="Unassembled WGS sequence"/>
</dbReference>
<evidence type="ECO:0000256" key="7">
    <source>
        <dbReference type="RuleBase" id="RU361124"/>
    </source>
</evidence>
<gene>
    <name evidence="10" type="ORF">CTHT_0067730</name>
</gene>
<evidence type="ECO:0000256" key="2">
    <source>
        <dbReference type="ARBA" id="ARBA00008035"/>
    </source>
</evidence>
<evidence type="ECO:0000256" key="6">
    <source>
        <dbReference type="ARBA" id="ARBA00025513"/>
    </source>
</evidence>
<comment type="similarity">
    <text evidence="2 7">Belongs to the enhancer of polycomb family.</text>
</comment>
<dbReference type="GeneID" id="18260811"/>
<feature type="domain" description="Enhancer of polycomb-like N-terminal" evidence="9">
    <location>
        <begin position="7"/>
        <end position="146"/>
    </location>
</feature>
<evidence type="ECO:0000256" key="4">
    <source>
        <dbReference type="ARBA" id="ARBA00023163"/>
    </source>
</evidence>
<dbReference type="GO" id="GO:0006357">
    <property type="term" value="P:regulation of transcription by RNA polymerase II"/>
    <property type="evidence" value="ECO:0007669"/>
    <property type="project" value="InterPro"/>
</dbReference>
<sequence length="610" mass="70671">MSTRKVRYKKLSVKTTLAVLREHQIDPSEYEQLSTEAQIATGVEQAEENEYHLQTVLKTTGLAADKEIPVPPPQKSELNYDELYFRTYSKPASYIRFSQTVEESVGCMYDMNEDDEAFLKEYNKKRPPSAQLSEDDFERIMEVYEETAQIKTPFAAIDQTIVPYDDMLQGLQEIENCKTKIMPHAKEVYEYWKSRRQASGNKPLQPTIKFETHQETDDMDPYVCFRRREVRQTRKTRARDVQSADKLKRLRKELEEGRQLVLASHQRELLKYELLKADRDIYETRLQLKQQKIRLGIKTDDEDLVNQKERPAPPKRKASEVPAVQRPPPPTQLRITVRSSDGRPPEQDLALLSDRLAEKENELRADIEKKVQSHSEWNRHHVDLTRGPLSPVRGPQPEVSFRPAKTQYLMTPPASTSSEEEPMKMDLDKPEFPPHVFQFRGVSQPEQMAEHRPAYPAYRRRIGRLNRLWIDRRGLASPPHDINPEVADRWKYDQSSDDEDEPPQYEVDPFDTRALKFRASIPLPSWLTARVALGPRPSLLPPGHPQHQQLAQAQAQAQHHGQHGQQPHPQQQQQQQQQQKQPPHPQQPPAPMQSPQPPQQQRPQPTAAAA</sequence>
<evidence type="ECO:0000256" key="5">
    <source>
        <dbReference type="ARBA" id="ARBA00023242"/>
    </source>
</evidence>
<dbReference type="AlphaFoldDB" id="G0SGV7"/>
<name>G0SGV7_CHATD</name>
<evidence type="ECO:0000313" key="11">
    <source>
        <dbReference type="Proteomes" id="UP000008066"/>
    </source>
</evidence>
<feature type="region of interest" description="Disordered" evidence="8">
    <location>
        <begin position="537"/>
        <end position="610"/>
    </location>
</feature>
<dbReference type="InterPro" id="IPR024943">
    <property type="entry name" value="Enhancer_polycomb"/>
</dbReference>
<feature type="compositionally biased region" description="Low complexity" evidence="8">
    <location>
        <begin position="545"/>
        <end position="581"/>
    </location>
</feature>
<dbReference type="PANTHER" id="PTHR14898">
    <property type="entry name" value="ENHANCER OF POLYCOMB"/>
    <property type="match status" value="1"/>
</dbReference>
<dbReference type="Pfam" id="PF10513">
    <property type="entry name" value="EPL1"/>
    <property type="match status" value="1"/>
</dbReference>
<dbReference type="eggNOG" id="KOG2261">
    <property type="taxonomic scope" value="Eukaryota"/>
</dbReference>
<evidence type="ECO:0000259" key="9">
    <source>
        <dbReference type="Pfam" id="PF10513"/>
    </source>
</evidence>
<dbReference type="EMBL" id="GL988047">
    <property type="protein sequence ID" value="EGS17446.1"/>
    <property type="molecule type" value="Genomic_DNA"/>
</dbReference>
<organism evidence="11">
    <name type="scientific">Chaetomium thermophilum (strain DSM 1495 / CBS 144.50 / IMI 039719)</name>
    <name type="common">Thermochaetoides thermophila</name>
    <dbReference type="NCBI Taxonomy" id="759272"/>
    <lineage>
        <taxon>Eukaryota</taxon>
        <taxon>Fungi</taxon>
        <taxon>Dikarya</taxon>
        <taxon>Ascomycota</taxon>
        <taxon>Pezizomycotina</taxon>
        <taxon>Sordariomycetes</taxon>
        <taxon>Sordariomycetidae</taxon>
        <taxon>Sordariales</taxon>
        <taxon>Chaetomiaceae</taxon>
        <taxon>Thermochaetoides</taxon>
    </lineage>
</organism>
<dbReference type="GO" id="GO:0005634">
    <property type="term" value="C:nucleus"/>
    <property type="evidence" value="ECO:0007669"/>
    <property type="project" value="UniProtKB-SubCell"/>
</dbReference>
<keyword evidence="4 7" id="KW-0804">Transcription</keyword>
<dbReference type="InterPro" id="IPR019542">
    <property type="entry name" value="Enhancer_polycomb-like_N"/>
</dbReference>
<evidence type="ECO:0000256" key="1">
    <source>
        <dbReference type="ARBA" id="ARBA00004123"/>
    </source>
</evidence>
<keyword evidence="11" id="KW-1185">Reference proteome</keyword>
<evidence type="ECO:0000313" key="10">
    <source>
        <dbReference type="EMBL" id="EGS17446.1"/>
    </source>
</evidence>
<comment type="function">
    <text evidence="6">Component of the NuA4 histone acetyltransferase complex which is involved in transcriptional activation of selected genes principally by acetylation of nucleosomal histone H4 and H2A. The NuA4 complex is also involved in DNA repair. Involved in gene silencing by neighboring heterochromatin, blockage of the silencing spreading along the chromosome, and required for cell cycle progression through G2/M.</text>
</comment>
<proteinExistence type="inferred from homology"/>
<feature type="compositionally biased region" description="Pro residues" evidence="8">
    <location>
        <begin position="582"/>
        <end position="600"/>
    </location>
</feature>
<feature type="region of interest" description="Disordered" evidence="8">
    <location>
        <begin position="474"/>
        <end position="507"/>
    </location>
</feature>
<dbReference type="STRING" id="759272.G0SGV7"/>
<dbReference type="GO" id="GO:0035267">
    <property type="term" value="C:NuA4 histone acetyltransferase complex"/>
    <property type="evidence" value="ECO:0007669"/>
    <property type="project" value="InterPro"/>
</dbReference>
<accession>G0SGV7</accession>
<keyword evidence="3 7" id="KW-0805">Transcription regulation</keyword>
<evidence type="ECO:0000256" key="3">
    <source>
        <dbReference type="ARBA" id="ARBA00023015"/>
    </source>
</evidence>
<evidence type="ECO:0000256" key="8">
    <source>
        <dbReference type="SAM" id="MobiDB-lite"/>
    </source>
</evidence>
<dbReference type="HOGENOM" id="CLU_010580_1_0_1"/>
<feature type="compositionally biased region" description="Basic and acidic residues" evidence="8">
    <location>
        <begin position="482"/>
        <end position="494"/>
    </location>
</feature>